<dbReference type="PANTHER" id="PTHR14226:SF29">
    <property type="entry name" value="NEUROPATHY TARGET ESTERASE SWS"/>
    <property type="match status" value="1"/>
</dbReference>
<sequence length="330" mass="36223">YPIDWDAIDWDAIDWDALELDTNTNIARIARFVSGYALGVAFGGGGAKGAAHYGILNELLMKEVPVDMVGGTSIGAFFGGLVAFAHLHTSTATTDMIDLIKEHLHTCFEKLGSSLDYWKNIINVAIKQATDKLPFSSDDLDKILNPIFKETCIEELSIPFFSVSTNISNSSMRVHCIGKNVLLRKCIAASMSLPGYYQPVIDDDSAHLVDGGCVNLLPADIMKAHGAYHVIAIDVGSIPKFVTEYQNRHKKVSKEDVQSTSIKPLDNVSSSATIVASQNLECLKTLDYCTYLRPVLKNPTSVNDDINNFKIDAFNKIGKILVNLFGHFYI</sequence>
<keyword evidence="6" id="KW-1185">Reference proteome</keyword>
<dbReference type="Pfam" id="PF01734">
    <property type="entry name" value="Patatin"/>
    <property type="match status" value="1"/>
</dbReference>
<protein>
    <submittedName>
        <fullName evidence="7">PNPLA domain-containing protein</fullName>
    </submittedName>
</protein>
<dbReference type="PROSITE" id="PS51635">
    <property type="entry name" value="PNPLA"/>
    <property type="match status" value="1"/>
</dbReference>
<dbReference type="WBParaSite" id="ACRNAN_Path_316.g1220.t1">
    <property type="protein sequence ID" value="ACRNAN_Path_316.g1220.t1"/>
    <property type="gene ID" value="ACRNAN_Path_316.g1220"/>
</dbReference>
<keyword evidence="2 4" id="KW-0442">Lipid degradation</keyword>
<feature type="domain" description="PNPLA" evidence="5">
    <location>
        <begin position="40"/>
        <end position="223"/>
    </location>
</feature>
<dbReference type="InterPro" id="IPR016035">
    <property type="entry name" value="Acyl_Trfase/lysoPLipase"/>
</dbReference>
<dbReference type="Proteomes" id="UP000887540">
    <property type="component" value="Unplaced"/>
</dbReference>
<feature type="active site" description="Proton acceptor" evidence="4">
    <location>
        <position position="210"/>
    </location>
</feature>
<evidence type="ECO:0000313" key="7">
    <source>
        <dbReference type="WBParaSite" id="ACRNAN_Path_316.g1220.t1"/>
    </source>
</evidence>
<dbReference type="AlphaFoldDB" id="A0A914C526"/>
<evidence type="ECO:0000256" key="1">
    <source>
        <dbReference type="ARBA" id="ARBA00022801"/>
    </source>
</evidence>
<feature type="short sequence motif" description="GXSXG" evidence="4">
    <location>
        <begin position="71"/>
        <end position="75"/>
    </location>
</feature>
<name>A0A914C526_9BILA</name>
<organism evidence="6 7">
    <name type="scientific">Acrobeloides nanus</name>
    <dbReference type="NCBI Taxonomy" id="290746"/>
    <lineage>
        <taxon>Eukaryota</taxon>
        <taxon>Metazoa</taxon>
        <taxon>Ecdysozoa</taxon>
        <taxon>Nematoda</taxon>
        <taxon>Chromadorea</taxon>
        <taxon>Rhabditida</taxon>
        <taxon>Tylenchina</taxon>
        <taxon>Cephalobomorpha</taxon>
        <taxon>Cephaloboidea</taxon>
        <taxon>Cephalobidae</taxon>
        <taxon>Acrobeloides</taxon>
    </lineage>
</organism>
<evidence type="ECO:0000256" key="4">
    <source>
        <dbReference type="PROSITE-ProRule" id="PRU01161"/>
    </source>
</evidence>
<evidence type="ECO:0000313" key="6">
    <source>
        <dbReference type="Proteomes" id="UP000887540"/>
    </source>
</evidence>
<dbReference type="GO" id="GO:0016298">
    <property type="term" value="F:lipase activity"/>
    <property type="evidence" value="ECO:0007669"/>
    <property type="project" value="UniProtKB-ARBA"/>
</dbReference>
<dbReference type="Gene3D" id="3.40.1090.10">
    <property type="entry name" value="Cytosolic phospholipase A2 catalytic domain"/>
    <property type="match status" value="1"/>
</dbReference>
<proteinExistence type="predicted"/>
<keyword evidence="3 4" id="KW-0443">Lipid metabolism</keyword>
<accession>A0A914C526</accession>
<feature type="short sequence motif" description="GXGXXG" evidence="4">
    <location>
        <begin position="44"/>
        <end position="49"/>
    </location>
</feature>
<dbReference type="InterPro" id="IPR050301">
    <property type="entry name" value="NTE"/>
</dbReference>
<dbReference type="InterPro" id="IPR002641">
    <property type="entry name" value="PNPLA_dom"/>
</dbReference>
<dbReference type="PANTHER" id="PTHR14226">
    <property type="entry name" value="NEUROPATHY TARGET ESTERASE/SWISS CHEESE D.MELANOGASTER"/>
    <property type="match status" value="1"/>
</dbReference>
<dbReference type="SUPFAM" id="SSF52151">
    <property type="entry name" value="FabD/lysophospholipase-like"/>
    <property type="match status" value="1"/>
</dbReference>
<keyword evidence="1 4" id="KW-0378">Hydrolase</keyword>
<dbReference type="GO" id="GO:0052689">
    <property type="term" value="F:carboxylic ester hydrolase activity"/>
    <property type="evidence" value="ECO:0007669"/>
    <property type="project" value="UniProtKB-ARBA"/>
</dbReference>
<dbReference type="GO" id="GO:0016042">
    <property type="term" value="P:lipid catabolic process"/>
    <property type="evidence" value="ECO:0007669"/>
    <property type="project" value="UniProtKB-UniRule"/>
</dbReference>
<feature type="short sequence motif" description="DGA/G" evidence="4">
    <location>
        <begin position="210"/>
        <end position="212"/>
    </location>
</feature>
<reference evidence="7" key="1">
    <citation type="submission" date="2022-11" db="UniProtKB">
        <authorList>
            <consortium name="WormBaseParasite"/>
        </authorList>
    </citation>
    <scope>IDENTIFICATION</scope>
</reference>
<evidence type="ECO:0000256" key="3">
    <source>
        <dbReference type="ARBA" id="ARBA00023098"/>
    </source>
</evidence>
<evidence type="ECO:0000256" key="2">
    <source>
        <dbReference type="ARBA" id="ARBA00022963"/>
    </source>
</evidence>
<evidence type="ECO:0000259" key="5">
    <source>
        <dbReference type="PROSITE" id="PS51635"/>
    </source>
</evidence>
<feature type="active site" description="Nucleophile" evidence="4">
    <location>
        <position position="73"/>
    </location>
</feature>